<dbReference type="EMBL" id="CAEKDK010000001">
    <property type="protein sequence ID" value="CAB4263405.1"/>
    <property type="molecule type" value="Genomic_DNA"/>
</dbReference>
<organism evidence="2 3">
    <name type="scientific">Prunus armeniaca</name>
    <name type="common">Apricot</name>
    <name type="synonym">Armeniaca vulgaris</name>
    <dbReference type="NCBI Taxonomy" id="36596"/>
    <lineage>
        <taxon>Eukaryota</taxon>
        <taxon>Viridiplantae</taxon>
        <taxon>Streptophyta</taxon>
        <taxon>Embryophyta</taxon>
        <taxon>Tracheophyta</taxon>
        <taxon>Spermatophyta</taxon>
        <taxon>Magnoliopsida</taxon>
        <taxon>eudicotyledons</taxon>
        <taxon>Gunneridae</taxon>
        <taxon>Pentapetalae</taxon>
        <taxon>rosids</taxon>
        <taxon>fabids</taxon>
        <taxon>Rosales</taxon>
        <taxon>Rosaceae</taxon>
        <taxon>Amygdaloideae</taxon>
        <taxon>Amygdaleae</taxon>
        <taxon>Prunus</taxon>
    </lineage>
</organism>
<dbReference type="EMBL" id="CAEKDK010000001">
    <property type="protein sequence ID" value="CAB4263323.1"/>
    <property type="molecule type" value="Genomic_DNA"/>
</dbReference>
<gene>
    <name evidence="1" type="ORF">CURHAP_LOCUS3465</name>
    <name evidence="2" type="ORF">CURHAP_LOCUS3559</name>
</gene>
<evidence type="ECO:0000313" key="3">
    <source>
        <dbReference type="Proteomes" id="UP000507222"/>
    </source>
</evidence>
<sequence>MDVENGANEVENLEYVPLLSVPSLRPDSRTEAIPEEEFPVSVLFKVVSYSRSLAFRLQYRSSGCRSKCGCIRTPVISTLRASRANEGESRRVPCIIR</sequence>
<reference evidence="2 3" key="1">
    <citation type="submission" date="2020-05" db="EMBL/GenBank/DDBJ databases">
        <authorList>
            <person name="Campoy J."/>
            <person name="Schneeberger K."/>
            <person name="Spophaly S."/>
        </authorList>
    </citation>
    <scope>NUCLEOTIDE SEQUENCE [LARGE SCALE GENOMIC DNA]</scope>
    <source>
        <strain evidence="2">PruArmRojPasFocal</strain>
    </source>
</reference>
<name>A0A6J5TKA4_PRUAR</name>
<evidence type="ECO:0000313" key="2">
    <source>
        <dbReference type="EMBL" id="CAB4263405.1"/>
    </source>
</evidence>
<proteinExistence type="predicted"/>
<accession>A0A6J5TKA4</accession>
<dbReference type="Proteomes" id="UP000507222">
    <property type="component" value="Unassembled WGS sequence"/>
</dbReference>
<evidence type="ECO:0000313" key="1">
    <source>
        <dbReference type="EMBL" id="CAB4263323.1"/>
    </source>
</evidence>
<protein>
    <submittedName>
        <fullName evidence="2">Uncharacterized protein</fullName>
    </submittedName>
</protein>
<dbReference type="AlphaFoldDB" id="A0A6J5TKA4"/>